<dbReference type="Proteomes" id="UP001346869">
    <property type="component" value="Unassembled WGS sequence"/>
</dbReference>
<dbReference type="FunFam" id="1.10.357.50:FF:000008">
    <property type="entry name" value="Exocyst complex component 3-like 1"/>
    <property type="match status" value="1"/>
</dbReference>
<protein>
    <recommendedName>
        <fullName evidence="6">Exocyst complex component 3-like protein</fullName>
    </recommendedName>
</protein>
<evidence type="ECO:0008006" key="6">
    <source>
        <dbReference type="Google" id="ProtNLM"/>
    </source>
</evidence>
<comment type="similarity">
    <text evidence="1">Belongs to the SEC6 family.</text>
</comment>
<dbReference type="Gene3D" id="1.10.357.70">
    <property type="entry name" value="Exocyst complex component Sec6, C-terminal domain"/>
    <property type="match status" value="1"/>
</dbReference>
<dbReference type="Pfam" id="PF06046">
    <property type="entry name" value="Sec6"/>
    <property type="match status" value="1"/>
</dbReference>
<evidence type="ECO:0000313" key="5">
    <source>
        <dbReference type="Proteomes" id="UP001346869"/>
    </source>
</evidence>
<keyword evidence="2" id="KW-0268">Exocytosis</keyword>
<dbReference type="PANTHER" id="PTHR21292:SF12">
    <property type="entry name" value="EXOCYST COMPLEX COMPONENT 3-LIKE PROTEIN"/>
    <property type="match status" value="1"/>
</dbReference>
<dbReference type="GO" id="GO:0006887">
    <property type="term" value="P:exocytosis"/>
    <property type="evidence" value="ECO:0007669"/>
    <property type="project" value="UniProtKB-KW"/>
</dbReference>
<name>A0AAN8AUN0_ELEMC</name>
<dbReference type="AlphaFoldDB" id="A0AAN8AUN0"/>
<dbReference type="FunFam" id="1.10.357.70:FF:000001">
    <property type="entry name" value="Exocyst complex component 3"/>
    <property type="match status" value="1"/>
</dbReference>
<dbReference type="PANTHER" id="PTHR21292">
    <property type="entry name" value="EXOCYST COMPLEX COMPONENT SEC6-RELATED"/>
    <property type="match status" value="1"/>
</dbReference>
<evidence type="ECO:0000313" key="4">
    <source>
        <dbReference type="EMBL" id="KAK5868002.1"/>
    </source>
</evidence>
<dbReference type="EMBL" id="JAUZQC010000008">
    <property type="protein sequence ID" value="KAK5868002.1"/>
    <property type="molecule type" value="Genomic_DNA"/>
</dbReference>
<dbReference type="InterPro" id="IPR042532">
    <property type="entry name" value="EXOC3/Sec6_C"/>
</dbReference>
<dbReference type="GO" id="GO:0000145">
    <property type="term" value="C:exocyst"/>
    <property type="evidence" value="ECO:0007669"/>
    <property type="project" value="InterPro"/>
</dbReference>
<dbReference type="InterPro" id="IPR010326">
    <property type="entry name" value="EXOC3/Sec6"/>
</dbReference>
<sequence length="886" mass="98938">MHSQAQQRGRLSSQSPDGLEAVVLVCAGSSLRFTWHAPRCVLKRAGKSGGVNSTALQQSSSSVIEAAAGLPAAQDQRPCPPYTFRTGPQGNRDSWGGRGAENSTSMSAGDQKNGRDKPEGSLPVAEIWPEVERAECLARGAALKWASGVFCRPEHLERLSQYRKRESQRTASIHTRLKSMVQSYLEGVGWGLEQLREARVELKEVSQALKRAGLESDGNTAGVKSLERMREVSVSHRQLLAAVSNLPRLYSVHSMVMETERLVESRRLLEAHARLMDLERWQDDILWQLYGAAGTAGSALSSEEQELVGRYFSGVGQLVDALGKELWAVVSSALALARQNPTPFVSAVRIVEREEALDRALLEERGGAKGHSRPLPPGRPRCWRASFFQVLEEAVSARFRSVSYLHTRGPGLAGHLSALQHGIMADLATVRHLLEHCVPSHYELTAAYLRASHDCLHAHLTQVSSWDLESGEIFAVLNWVLHTYNSPDMMGHPELEAEMEKVELGPLISTEGLEQLQNKYVQSVRKSVSEWMHKALQVELQDWQRDQEPDTDHEGFYHTSLPTIITQMLEENARVALMIGKSLRDQTIQMGLYEMENLLNRFREALVEFGKEHRRDPSKDKNKFYLHYLLASISNCIILKKSTVSLQQSSRSTGQFSRTPPNPLAALDRAVRRACRLVMDQLLLALQPLLPGLMTRTWLAQGDPTPKLCSILELHLELYGRVRPPCRERLQEEAQWLLVVEYVRALMQKKLVCRSAEERRQLAQQMVQDDQHFRDILHGLDGEGSVPEVNPLALLPVLADFIRLKDPNMLTLEVSGLAAKYPDISEEHVSVLLDVRGDVSRDVRGAVLDLLEQSAPPLPAGYRPIFTDILVPPSIMAFCLPTAKCA</sequence>
<gene>
    <name evidence="4" type="ORF">PBY51_012449</name>
</gene>
<dbReference type="GO" id="GO:0051601">
    <property type="term" value="P:exocyst localization"/>
    <property type="evidence" value="ECO:0007669"/>
    <property type="project" value="TreeGrafter"/>
</dbReference>
<comment type="caution">
    <text evidence="4">The sequence shown here is derived from an EMBL/GenBank/DDBJ whole genome shotgun (WGS) entry which is preliminary data.</text>
</comment>
<organism evidence="4 5">
    <name type="scientific">Eleginops maclovinus</name>
    <name type="common">Patagonian blennie</name>
    <name type="synonym">Eleginus maclovinus</name>
    <dbReference type="NCBI Taxonomy" id="56733"/>
    <lineage>
        <taxon>Eukaryota</taxon>
        <taxon>Metazoa</taxon>
        <taxon>Chordata</taxon>
        <taxon>Craniata</taxon>
        <taxon>Vertebrata</taxon>
        <taxon>Euteleostomi</taxon>
        <taxon>Actinopterygii</taxon>
        <taxon>Neopterygii</taxon>
        <taxon>Teleostei</taxon>
        <taxon>Neoteleostei</taxon>
        <taxon>Acanthomorphata</taxon>
        <taxon>Eupercaria</taxon>
        <taxon>Perciformes</taxon>
        <taxon>Notothenioidei</taxon>
        <taxon>Eleginopidae</taxon>
        <taxon>Eleginops</taxon>
    </lineage>
</organism>
<dbReference type="Gene3D" id="1.10.357.50">
    <property type="match status" value="1"/>
</dbReference>
<evidence type="ECO:0000256" key="1">
    <source>
        <dbReference type="ARBA" id="ARBA00009447"/>
    </source>
</evidence>
<reference evidence="4 5" key="1">
    <citation type="journal article" date="2023" name="Genes (Basel)">
        <title>Chromosome-Level Genome Assembly and Circadian Gene Repertoire of the Patagonia Blennie Eleginops maclovinus-The Closest Ancestral Proxy of Antarctic Cryonotothenioids.</title>
        <authorList>
            <person name="Cheng C.C."/>
            <person name="Rivera-Colon A.G."/>
            <person name="Minhas B.F."/>
            <person name="Wilson L."/>
            <person name="Rayamajhi N."/>
            <person name="Vargas-Chacoff L."/>
            <person name="Catchen J.M."/>
        </authorList>
    </citation>
    <scope>NUCLEOTIDE SEQUENCE [LARGE SCALE GENOMIC DNA]</scope>
    <source>
        <strain evidence="4">JMC-PN-2008</strain>
    </source>
</reference>
<proteinExistence type="inferred from homology"/>
<evidence type="ECO:0000256" key="3">
    <source>
        <dbReference type="SAM" id="MobiDB-lite"/>
    </source>
</evidence>
<keyword evidence="5" id="KW-1185">Reference proteome</keyword>
<feature type="region of interest" description="Disordered" evidence="3">
    <location>
        <begin position="69"/>
        <end position="122"/>
    </location>
</feature>
<accession>A0AAN8AUN0</accession>
<dbReference type="GO" id="GO:0000149">
    <property type="term" value="F:SNARE binding"/>
    <property type="evidence" value="ECO:0007669"/>
    <property type="project" value="TreeGrafter"/>
</dbReference>
<reference evidence="4 5" key="2">
    <citation type="journal article" date="2023" name="Mol. Biol. Evol.">
        <title>Genomics of Secondarily Temperate Adaptation in the Only Non-Antarctic Icefish.</title>
        <authorList>
            <person name="Rivera-Colon A.G."/>
            <person name="Rayamajhi N."/>
            <person name="Minhas B.F."/>
            <person name="Madrigal G."/>
            <person name="Bilyk K.T."/>
            <person name="Yoon V."/>
            <person name="Hune M."/>
            <person name="Gregory S."/>
            <person name="Cheng C.H.C."/>
            <person name="Catchen J.M."/>
        </authorList>
    </citation>
    <scope>NUCLEOTIDE SEQUENCE [LARGE SCALE GENOMIC DNA]</scope>
    <source>
        <strain evidence="4">JMC-PN-2008</strain>
    </source>
</reference>
<feature type="compositionally biased region" description="Polar residues" evidence="3">
    <location>
        <begin position="101"/>
        <end position="110"/>
    </location>
</feature>
<evidence type="ECO:0000256" key="2">
    <source>
        <dbReference type="ARBA" id="ARBA00022483"/>
    </source>
</evidence>